<keyword evidence="1" id="KW-0732">Signal</keyword>
<name>A0ABT7HEI7_9GAMM</name>
<evidence type="ECO:0000256" key="1">
    <source>
        <dbReference type="SAM" id="SignalP"/>
    </source>
</evidence>
<dbReference type="RefSeq" id="WP_219867873.1">
    <property type="nucleotide sequence ID" value="NZ_JASSQD010000002.1"/>
</dbReference>
<comment type="caution">
    <text evidence="2">The sequence shown here is derived from an EMBL/GenBank/DDBJ whole genome shotgun (WGS) entry which is preliminary data.</text>
</comment>
<evidence type="ECO:0000313" key="2">
    <source>
        <dbReference type="EMBL" id="MDK9558781.1"/>
    </source>
</evidence>
<dbReference type="EMBL" id="JASSQD010000002">
    <property type="protein sequence ID" value="MDK9558781.1"/>
    <property type="molecule type" value="Genomic_DNA"/>
</dbReference>
<sequence length="184" mass="19787">MTFGHTRSGIVSLVLFGLASLSASGLTAAHGAPEAGDLPEGLVKARITERPDIPGLSAMILDAPRPGIMLRYQGERPLTVMGMEGEAFLRFTRTEVQVNTHSPSWQALPNRSAQPDADIGQEPGEVTWMALSQSGSYGWLDPRLDTRKVGHGQTGGPKTWTIAIQTEQGETRRIGGELEFTPLP</sequence>
<proteinExistence type="predicted"/>
<accession>A0ABT7HEI7</accession>
<gene>
    <name evidence="2" type="ORF">QQF73_14195</name>
</gene>
<keyword evidence="3" id="KW-1185">Reference proteome</keyword>
<evidence type="ECO:0000313" key="3">
    <source>
        <dbReference type="Proteomes" id="UP001223547"/>
    </source>
</evidence>
<organism evidence="2 3">
    <name type="scientific">Marinobacter albus</name>
    <dbReference type="NCBI Taxonomy" id="3030833"/>
    <lineage>
        <taxon>Bacteria</taxon>
        <taxon>Pseudomonadati</taxon>
        <taxon>Pseudomonadota</taxon>
        <taxon>Gammaproteobacteria</taxon>
        <taxon>Pseudomonadales</taxon>
        <taxon>Marinobacteraceae</taxon>
        <taxon>Marinobacter</taxon>
    </lineage>
</organism>
<protein>
    <submittedName>
        <fullName evidence="2">Uncharacterized protein</fullName>
    </submittedName>
</protein>
<feature type="signal peptide" evidence="1">
    <location>
        <begin position="1"/>
        <end position="28"/>
    </location>
</feature>
<dbReference type="Proteomes" id="UP001223547">
    <property type="component" value="Unassembled WGS sequence"/>
</dbReference>
<reference evidence="2 3" key="1">
    <citation type="submission" date="2023-05" db="EMBL/GenBank/DDBJ databases">
        <title>Marinobacter albus sp. nov., a marine bacterium isolated from sand in a coastal intertidal zone of huludao.</title>
        <authorList>
            <person name="Deng T."/>
        </authorList>
    </citation>
    <scope>NUCLEOTIDE SEQUENCE [LARGE SCALE GENOMIC DNA]</scope>
    <source>
        <strain evidence="2 3">M216</strain>
    </source>
</reference>
<feature type="chain" id="PRO_5045761839" evidence="1">
    <location>
        <begin position="29"/>
        <end position="184"/>
    </location>
</feature>